<sequence length="371" mass="42681">MDYILDNKRLPSFLVPFVSLSYPVERPLVTDDSFHDATYYQIGYRDVCLIVTLIAAMAFFRDVARLGLLEPFAKWKLTRDWRIRQGTKALLTNGHDKINGPANEKVEVNGTGKANGKVDGKANGNGLAGEKQLVEPLLDGSPEGRRIRRQVLRFAEQGWQFIYYSLQWSLGLYVYRNIPSDLWIGYPHIPLAGPIKFYYLLQMAFYIHAVLVLNAEARRKDHWQMFTHHVITIALVGLSYSYNTTRVGCVIMVLMDWVDIFLPFAKMLRYLNYQTLCDAAFVWFLISWVVTRHVLFMIVLVYTYLEPPRIGVLGWNPELGIFLTKEAHLVFVVLLCCLQVLQMIWCYTIFSVAYRVVMGHGADDSRSDDEG</sequence>
<protein>
    <submittedName>
        <fullName evidence="1">Longevity assurance proteins LAG1/LAC1</fullName>
    </submittedName>
</protein>
<comment type="caution">
    <text evidence="1">The sequence shown here is derived from an EMBL/GenBank/DDBJ whole genome shotgun (WGS) entry which is preliminary data.</text>
</comment>
<gene>
    <name evidence="1" type="ORF">BV25DRAFT_1797928</name>
</gene>
<reference evidence="1" key="1">
    <citation type="submission" date="2021-03" db="EMBL/GenBank/DDBJ databases">
        <authorList>
            <consortium name="DOE Joint Genome Institute"/>
            <person name="Ahrendt S."/>
            <person name="Looney B.P."/>
            <person name="Miyauchi S."/>
            <person name="Morin E."/>
            <person name="Drula E."/>
            <person name="Courty P.E."/>
            <person name="Chicoki N."/>
            <person name="Fauchery L."/>
            <person name="Kohler A."/>
            <person name="Kuo A."/>
            <person name="Labutti K."/>
            <person name="Pangilinan J."/>
            <person name="Lipzen A."/>
            <person name="Riley R."/>
            <person name="Andreopoulos W."/>
            <person name="He G."/>
            <person name="Johnson J."/>
            <person name="Barry K.W."/>
            <person name="Grigoriev I.V."/>
            <person name="Nagy L."/>
            <person name="Hibbett D."/>
            <person name="Henrissat B."/>
            <person name="Matheny P.B."/>
            <person name="Labbe J."/>
            <person name="Martin F."/>
        </authorList>
    </citation>
    <scope>NUCLEOTIDE SEQUENCE</scope>
    <source>
        <strain evidence="1">HHB10654</strain>
    </source>
</reference>
<keyword evidence="2" id="KW-1185">Reference proteome</keyword>
<accession>A0ACB8TAU0</accession>
<name>A0ACB8TAU0_9AGAM</name>
<evidence type="ECO:0000313" key="2">
    <source>
        <dbReference type="Proteomes" id="UP000814140"/>
    </source>
</evidence>
<evidence type="ECO:0000313" key="1">
    <source>
        <dbReference type="EMBL" id="KAI0065923.1"/>
    </source>
</evidence>
<proteinExistence type="predicted"/>
<organism evidence="1 2">
    <name type="scientific">Artomyces pyxidatus</name>
    <dbReference type="NCBI Taxonomy" id="48021"/>
    <lineage>
        <taxon>Eukaryota</taxon>
        <taxon>Fungi</taxon>
        <taxon>Dikarya</taxon>
        <taxon>Basidiomycota</taxon>
        <taxon>Agaricomycotina</taxon>
        <taxon>Agaricomycetes</taxon>
        <taxon>Russulales</taxon>
        <taxon>Auriscalpiaceae</taxon>
        <taxon>Artomyces</taxon>
    </lineage>
</organism>
<dbReference type="EMBL" id="MU277194">
    <property type="protein sequence ID" value="KAI0065923.1"/>
    <property type="molecule type" value="Genomic_DNA"/>
</dbReference>
<reference evidence="1" key="2">
    <citation type="journal article" date="2022" name="New Phytol.">
        <title>Evolutionary transition to the ectomycorrhizal habit in the genomes of a hyperdiverse lineage of mushroom-forming fungi.</title>
        <authorList>
            <person name="Looney B."/>
            <person name="Miyauchi S."/>
            <person name="Morin E."/>
            <person name="Drula E."/>
            <person name="Courty P.E."/>
            <person name="Kohler A."/>
            <person name="Kuo A."/>
            <person name="LaButti K."/>
            <person name="Pangilinan J."/>
            <person name="Lipzen A."/>
            <person name="Riley R."/>
            <person name="Andreopoulos W."/>
            <person name="He G."/>
            <person name="Johnson J."/>
            <person name="Nolan M."/>
            <person name="Tritt A."/>
            <person name="Barry K.W."/>
            <person name="Grigoriev I.V."/>
            <person name="Nagy L.G."/>
            <person name="Hibbett D."/>
            <person name="Henrissat B."/>
            <person name="Matheny P.B."/>
            <person name="Labbe J."/>
            <person name="Martin F.M."/>
        </authorList>
    </citation>
    <scope>NUCLEOTIDE SEQUENCE</scope>
    <source>
        <strain evidence="1">HHB10654</strain>
    </source>
</reference>
<dbReference type="Proteomes" id="UP000814140">
    <property type="component" value="Unassembled WGS sequence"/>
</dbReference>